<feature type="compositionally biased region" description="Polar residues" evidence="1">
    <location>
        <begin position="1110"/>
        <end position="1127"/>
    </location>
</feature>
<evidence type="ECO:0000313" key="2">
    <source>
        <dbReference type="EMBL" id="KIY71216.1"/>
    </source>
</evidence>
<name>A0A0D7BNR9_9AGAR</name>
<gene>
    <name evidence="2" type="ORF">CYLTODRAFT_487432</name>
</gene>
<feature type="region of interest" description="Disordered" evidence="1">
    <location>
        <begin position="1076"/>
        <end position="1127"/>
    </location>
</feature>
<dbReference type="STRING" id="1314674.A0A0D7BNR9"/>
<accession>A0A0D7BNR9</accession>
<feature type="compositionally biased region" description="Acidic residues" evidence="1">
    <location>
        <begin position="13"/>
        <end position="23"/>
    </location>
</feature>
<feature type="compositionally biased region" description="Acidic residues" evidence="1">
    <location>
        <begin position="473"/>
        <end position="487"/>
    </location>
</feature>
<dbReference type="AlphaFoldDB" id="A0A0D7BNR9"/>
<dbReference type="EMBL" id="KN880457">
    <property type="protein sequence ID" value="KIY71216.1"/>
    <property type="molecule type" value="Genomic_DNA"/>
</dbReference>
<sequence length="1127" mass="127258">MLDLYEGGVAPVQDEDEDSDESGNSDWFDNDNHPLPPESIFASNDQSHPDSDIFTGFESARMDATSATGPSERQRGSASKAPDIQSEWFPWPDKLSFLLDLLMHLPRSVFSERQLALFTWILGEAGVRQVPSVNAMKDMNQRMQEMCGIETKAYRSENGNVYHVNDFARIVEQEMSNPNVRPHLHFWPEDNKKGVSEARQASRWMHEMPDDLAPPMIRTTVTKKDFYTFEPSVILGERKYCIPRRWIVRDGVFWAKCSTIVPDQRGDGGWWVLSDDFEVPEQHFLLTFPEFCAKHEQYNVPTPTRIFGVWDGTTAASWTHTIPEEGNRWRKLANGRRVLSFPIWMYCDDTSGNVSKKWNKHNSFLFTAAGLPRAESQREYNIHFLCTSNIAAPLEMLDGITEQIEHAQANGITAFDIQFNEDVLIIPWVLALLGDNPMQSEFACHIGMRGKQYCRICTVVGKTREQLPGTMLVDDDDDEGNDSEESDNGSGNGKRRKFVETVDQIKRRIIDFIKPGEARSKEGTQNTLAQMFNVAKNAGSESEVKKMRTATGVKDTYQLPFLQKIWGSHRRLRNPDRKLDQVRSIISHFPNDITSPVWRLKGLDPHSDTPVEILHVVLLGFIKYLWRDVLRVQLKDKTAKLNELTQRLSSFDTSGLGIPALNGRTLVQYGLSLTGRDFRVIAQVAPFVLHDLISPASYSVWCCLSKLVPMIWQPKINNIDEYCTRLEEEIRVFLLRVSKWSARWFNKPKFHVLVHLPAHIRRFGPAILFATEAFESFNAVIRAQSVHSNRQAPSRDIARAFAQSNRIRHLVSGGSFTVADMQGKSVRTTAGTGPLRVVSTPESIIAQYLSLVSRKENHNAGSCINAKSHPVAYNATLTSKAFPTAFAREQASHALFQHAERLILMNGDHVRINEYVISRNTTSHREFGITMVCRVAEILRVVRTVNLLSIGVQKPDSILLQIMSVQLTASAYEMPVLVPSNIAVMVNIQDILGAVNAPHHCQQNGCSLTGHRTVLQERERTEHQVPVVEHQRNPYHRVLNIGQMHNSGVLEDFRVPSATISEAEKAVILHASAVEEHASQRRASKAGGPRAFSRPATPRIPPSRPMSSMDVHQTEASSSSSWTGMHW</sequence>
<organism evidence="2 3">
    <name type="scientific">Cylindrobasidium torrendii FP15055 ss-10</name>
    <dbReference type="NCBI Taxonomy" id="1314674"/>
    <lineage>
        <taxon>Eukaryota</taxon>
        <taxon>Fungi</taxon>
        <taxon>Dikarya</taxon>
        <taxon>Basidiomycota</taxon>
        <taxon>Agaricomycotina</taxon>
        <taxon>Agaricomycetes</taxon>
        <taxon>Agaricomycetidae</taxon>
        <taxon>Agaricales</taxon>
        <taxon>Marasmiineae</taxon>
        <taxon>Physalacriaceae</taxon>
        <taxon>Cylindrobasidium</taxon>
    </lineage>
</organism>
<dbReference type="PANTHER" id="PTHR31912:SF34">
    <property type="entry name" value="NOTOCHORD-RELATED PROTEIN"/>
    <property type="match status" value="1"/>
</dbReference>
<keyword evidence="3" id="KW-1185">Reference proteome</keyword>
<dbReference type="OrthoDB" id="2246127at2759"/>
<evidence type="ECO:0000313" key="3">
    <source>
        <dbReference type="Proteomes" id="UP000054007"/>
    </source>
</evidence>
<feature type="region of interest" description="Disordered" evidence="1">
    <location>
        <begin position="1"/>
        <end position="83"/>
    </location>
</feature>
<dbReference type="Proteomes" id="UP000054007">
    <property type="component" value="Unassembled WGS sequence"/>
</dbReference>
<feature type="region of interest" description="Disordered" evidence="1">
    <location>
        <begin position="468"/>
        <end position="497"/>
    </location>
</feature>
<proteinExistence type="predicted"/>
<protein>
    <submittedName>
        <fullName evidence="2">Uncharacterized protein</fullName>
    </submittedName>
</protein>
<dbReference type="PANTHER" id="PTHR31912">
    <property type="entry name" value="IP13529P"/>
    <property type="match status" value="1"/>
</dbReference>
<reference evidence="2 3" key="1">
    <citation type="journal article" date="2015" name="Fungal Genet. Biol.">
        <title>Evolution of novel wood decay mechanisms in Agaricales revealed by the genome sequences of Fistulina hepatica and Cylindrobasidium torrendii.</title>
        <authorList>
            <person name="Floudas D."/>
            <person name="Held B.W."/>
            <person name="Riley R."/>
            <person name="Nagy L.G."/>
            <person name="Koehler G."/>
            <person name="Ransdell A.S."/>
            <person name="Younus H."/>
            <person name="Chow J."/>
            <person name="Chiniquy J."/>
            <person name="Lipzen A."/>
            <person name="Tritt A."/>
            <person name="Sun H."/>
            <person name="Haridas S."/>
            <person name="LaButti K."/>
            <person name="Ohm R.A."/>
            <person name="Kues U."/>
            <person name="Blanchette R.A."/>
            <person name="Grigoriev I.V."/>
            <person name="Minto R.E."/>
            <person name="Hibbett D.S."/>
        </authorList>
    </citation>
    <scope>NUCLEOTIDE SEQUENCE [LARGE SCALE GENOMIC DNA]</scope>
    <source>
        <strain evidence="2 3">FP15055 ss-10</strain>
    </source>
</reference>
<evidence type="ECO:0000256" key="1">
    <source>
        <dbReference type="SAM" id="MobiDB-lite"/>
    </source>
</evidence>